<proteinExistence type="inferred from homology"/>
<dbReference type="PIRSF" id="PIRSF000239">
    <property type="entry name" value="AHPC"/>
    <property type="match status" value="1"/>
</dbReference>
<keyword evidence="5" id="KW-0049">Antioxidant</keyword>
<dbReference type="GO" id="GO:0045454">
    <property type="term" value="P:cell redox homeostasis"/>
    <property type="evidence" value="ECO:0007669"/>
    <property type="project" value="TreeGrafter"/>
</dbReference>
<comment type="function">
    <text evidence="1">Thiol-specific peroxidase that catalyzes the reduction of hydrogen peroxide and organic hydroperoxides to water and alcohols, respectively. Plays a role in cell protection against oxidative stress by detoxifying peroxides and as sensor of hydrogen peroxide-mediated signaling events.</text>
</comment>
<dbReference type="GO" id="GO:0008379">
    <property type="term" value="F:thioredoxin peroxidase activity"/>
    <property type="evidence" value="ECO:0007669"/>
    <property type="project" value="TreeGrafter"/>
</dbReference>
<dbReference type="Pfam" id="PF00578">
    <property type="entry name" value="AhpC-TSA"/>
    <property type="match status" value="1"/>
</dbReference>
<dbReference type="InterPro" id="IPR000866">
    <property type="entry name" value="AhpC/TSA"/>
</dbReference>
<keyword evidence="8" id="KW-0676">Redox-active center</keyword>
<dbReference type="InterPro" id="IPR013766">
    <property type="entry name" value="Thioredoxin_domain"/>
</dbReference>
<evidence type="ECO:0000256" key="6">
    <source>
        <dbReference type="ARBA" id="ARBA00023002"/>
    </source>
</evidence>
<evidence type="ECO:0000256" key="12">
    <source>
        <dbReference type="ARBA" id="ARBA00049091"/>
    </source>
</evidence>
<evidence type="ECO:0000256" key="2">
    <source>
        <dbReference type="ARBA" id="ARBA00011245"/>
    </source>
</evidence>
<evidence type="ECO:0000259" key="14">
    <source>
        <dbReference type="PROSITE" id="PS51352"/>
    </source>
</evidence>
<protein>
    <recommendedName>
        <fullName evidence="3">thioredoxin-dependent peroxiredoxin</fullName>
        <ecNumber evidence="3">1.11.1.24</ecNumber>
    </recommendedName>
    <alternativeName>
        <fullName evidence="9">Thioredoxin peroxidase</fullName>
    </alternativeName>
    <alternativeName>
        <fullName evidence="11">Thioredoxin-dependent peroxiredoxin Bcp</fullName>
    </alternativeName>
</protein>
<name>A0A2T7UQX6_9RHOB</name>
<evidence type="ECO:0000313" key="16">
    <source>
        <dbReference type="Proteomes" id="UP000244810"/>
    </source>
</evidence>
<organism evidence="15 16">
    <name type="scientific">Pararhodobacter aggregans</name>
    <dbReference type="NCBI Taxonomy" id="404875"/>
    <lineage>
        <taxon>Bacteria</taxon>
        <taxon>Pseudomonadati</taxon>
        <taxon>Pseudomonadota</taxon>
        <taxon>Alphaproteobacteria</taxon>
        <taxon>Rhodobacterales</taxon>
        <taxon>Paracoccaceae</taxon>
        <taxon>Pararhodobacter</taxon>
    </lineage>
</organism>
<dbReference type="AlphaFoldDB" id="A0A2T7UQX6"/>
<evidence type="ECO:0000256" key="10">
    <source>
        <dbReference type="ARBA" id="ARBA00038489"/>
    </source>
</evidence>
<sequence>MDIGDKAPDFTAPDQDGNSVTLSGLRGQPVVLYFYPKDDTPGCTQEAKDFTELGHAFEAAGAVVIGVSKDSVKKHEKFRLKHDLGVILVSDEEGDICERYGVWGEKSMYGKTFMGITRATFLIDGQGQIARIWPKVSVKGHAEEVLAAVEAMVRPA</sequence>
<evidence type="ECO:0000313" key="15">
    <source>
        <dbReference type="EMBL" id="PVE47087.1"/>
    </source>
</evidence>
<accession>A0A2T7UQX6</accession>
<dbReference type="RefSeq" id="WP_107752099.1">
    <property type="nucleotide sequence ID" value="NZ_QBKF01000006.1"/>
</dbReference>
<keyword evidence="7" id="KW-1015">Disulfide bond</keyword>
<dbReference type="SUPFAM" id="SSF52833">
    <property type="entry name" value="Thioredoxin-like"/>
    <property type="match status" value="1"/>
</dbReference>
<comment type="catalytic activity">
    <reaction evidence="12">
        <text>a hydroperoxide + [thioredoxin]-dithiol = an alcohol + [thioredoxin]-disulfide + H2O</text>
        <dbReference type="Rhea" id="RHEA:62620"/>
        <dbReference type="Rhea" id="RHEA-COMP:10698"/>
        <dbReference type="Rhea" id="RHEA-COMP:10700"/>
        <dbReference type="ChEBI" id="CHEBI:15377"/>
        <dbReference type="ChEBI" id="CHEBI:29950"/>
        <dbReference type="ChEBI" id="CHEBI:30879"/>
        <dbReference type="ChEBI" id="CHEBI:35924"/>
        <dbReference type="ChEBI" id="CHEBI:50058"/>
        <dbReference type="EC" id="1.11.1.24"/>
    </reaction>
</comment>
<evidence type="ECO:0000256" key="5">
    <source>
        <dbReference type="ARBA" id="ARBA00022862"/>
    </source>
</evidence>
<dbReference type="EMBL" id="QDDR01000006">
    <property type="protein sequence ID" value="PVE47087.1"/>
    <property type="molecule type" value="Genomic_DNA"/>
</dbReference>
<dbReference type="GO" id="GO:0034599">
    <property type="term" value="P:cellular response to oxidative stress"/>
    <property type="evidence" value="ECO:0007669"/>
    <property type="project" value="TreeGrafter"/>
</dbReference>
<evidence type="ECO:0000256" key="9">
    <source>
        <dbReference type="ARBA" id="ARBA00032824"/>
    </source>
</evidence>
<dbReference type="EC" id="1.11.1.24" evidence="3"/>
<comment type="caution">
    <text evidence="15">The sequence shown here is derived from an EMBL/GenBank/DDBJ whole genome shotgun (WGS) entry which is preliminary data.</text>
</comment>
<dbReference type="PANTHER" id="PTHR42801">
    <property type="entry name" value="THIOREDOXIN-DEPENDENT PEROXIDE REDUCTASE"/>
    <property type="match status" value="1"/>
</dbReference>
<feature type="active site" description="Cysteine sulfenic acid (-SOH) intermediate; for peroxidase activity" evidence="13">
    <location>
        <position position="43"/>
    </location>
</feature>
<evidence type="ECO:0000256" key="1">
    <source>
        <dbReference type="ARBA" id="ARBA00003330"/>
    </source>
</evidence>
<feature type="domain" description="Thioredoxin" evidence="14">
    <location>
        <begin position="1"/>
        <end position="154"/>
    </location>
</feature>
<comment type="subunit">
    <text evidence="2">Monomer.</text>
</comment>
<keyword evidence="4 15" id="KW-0575">Peroxidase</keyword>
<dbReference type="NCBIfam" id="NF006960">
    <property type="entry name" value="PRK09437.1"/>
    <property type="match status" value="1"/>
</dbReference>
<evidence type="ECO:0000256" key="13">
    <source>
        <dbReference type="PIRSR" id="PIRSR000239-1"/>
    </source>
</evidence>
<dbReference type="CDD" id="cd03017">
    <property type="entry name" value="PRX_BCP"/>
    <property type="match status" value="1"/>
</dbReference>
<dbReference type="Proteomes" id="UP000244810">
    <property type="component" value="Unassembled WGS sequence"/>
</dbReference>
<evidence type="ECO:0000256" key="3">
    <source>
        <dbReference type="ARBA" id="ARBA00013017"/>
    </source>
</evidence>
<evidence type="ECO:0000256" key="4">
    <source>
        <dbReference type="ARBA" id="ARBA00022559"/>
    </source>
</evidence>
<dbReference type="InterPro" id="IPR050924">
    <property type="entry name" value="Peroxiredoxin_BCP/PrxQ"/>
</dbReference>
<keyword evidence="16" id="KW-1185">Reference proteome</keyword>
<gene>
    <name evidence="15" type="ORF">DDE23_12605</name>
</gene>
<dbReference type="FunFam" id="3.40.30.10:FF:000007">
    <property type="entry name" value="Thioredoxin-dependent thiol peroxidase"/>
    <property type="match status" value="1"/>
</dbReference>
<keyword evidence="6" id="KW-0560">Oxidoreductase</keyword>
<reference evidence="15 16" key="1">
    <citation type="journal article" date="2011" name="Syst. Appl. Microbiol.">
        <title>Defluviimonas denitrificans gen. nov., sp. nov., and Pararhodobacter aggregans gen. nov., sp. nov., non-phototrophic Rhodobacteraceae from the biofilter of a marine aquaculture.</title>
        <authorList>
            <person name="Foesel B.U."/>
            <person name="Drake H.L."/>
            <person name="Schramm A."/>
        </authorList>
    </citation>
    <scope>NUCLEOTIDE SEQUENCE [LARGE SCALE GENOMIC DNA]</scope>
    <source>
        <strain evidence="15 16">D1-19</strain>
    </source>
</reference>
<dbReference type="InterPro" id="IPR036249">
    <property type="entry name" value="Thioredoxin-like_sf"/>
</dbReference>
<dbReference type="InterPro" id="IPR024706">
    <property type="entry name" value="Peroxiredoxin_AhpC-typ"/>
</dbReference>
<dbReference type="PROSITE" id="PS51352">
    <property type="entry name" value="THIOREDOXIN_2"/>
    <property type="match status" value="1"/>
</dbReference>
<dbReference type="OrthoDB" id="9812811at2"/>
<dbReference type="Gene3D" id="3.40.30.10">
    <property type="entry name" value="Glutaredoxin"/>
    <property type="match status" value="1"/>
</dbReference>
<comment type="similarity">
    <text evidence="10">Belongs to the peroxiredoxin family. BCP/PrxQ subfamily.</text>
</comment>
<evidence type="ECO:0000256" key="8">
    <source>
        <dbReference type="ARBA" id="ARBA00023284"/>
    </source>
</evidence>
<dbReference type="GO" id="GO:0005737">
    <property type="term" value="C:cytoplasm"/>
    <property type="evidence" value="ECO:0007669"/>
    <property type="project" value="TreeGrafter"/>
</dbReference>
<evidence type="ECO:0000256" key="11">
    <source>
        <dbReference type="ARBA" id="ARBA00042639"/>
    </source>
</evidence>
<evidence type="ECO:0000256" key="7">
    <source>
        <dbReference type="ARBA" id="ARBA00023157"/>
    </source>
</evidence>
<dbReference type="PANTHER" id="PTHR42801:SF4">
    <property type="entry name" value="AHPC_TSA FAMILY PROTEIN"/>
    <property type="match status" value="1"/>
</dbReference>